<organism evidence="4 7">
    <name type="scientific">Sarcoptes scabiei</name>
    <name type="common">Itch mite</name>
    <name type="synonym">Acarus scabiei</name>
    <dbReference type="NCBI Taxonomy" id="52283"/>
    <lineage>
        <taxon>Eukaryota</taxon>
        <taxon>Metazoa</taxon>
        <taxon>Ecdysozoa</taxon>
        <taxon>Arthropoda</taxon>
        <taxon>Chelicerata</taxon>
        <taxon>Arachnida</taxon>
        <taxon>Acari</taxon>
        <taxon>Acariformes</taxon>
        <taxon>Sarcoptiformes</taxon>
        <taxon>Astigmata</taxon>
        <taxon>Psoroptidia</taxon>
        <taxon>Sarcoptoidea</taxon>
        <taxon>Sarcoptidae</taxon>
        <taxon>Sarcoptinae</taxon>
        <taxon>Sarcoptes</taxon>
    </lineage>
</organism>
<dbReference type="AlphaFoldDB" id="A0A131ZY65"/>
<dbReference type="Proteomes" id="UP000070412">
    <property type="component" value="Unassembled WGS sequence"/>
</dbReference>
<evidence type="ECO:0000313" key="3">
    <source>
        <dbReference type="EMBL" id="KAF7495046.1"/>
    </source>
</evidence>
<gene>
    <name evidence="3" type="primary">SSS_328g</name>
    <name evidence="4" type="ORF">QR98_0020540</name>
    <name evidence="3" type="ORF">SSS_328</name>
</gene>
<evidence type="ECO:0000313" key="6">
    <source>
        <dbReference type="Proteomes" id="UP000070412"/>
    </source>
</evidence>
<feature type="compositionally biased region" description="Polar residues" evidence="1">
    <location>
        <begin position="189"/>
        <end position="222"/>
    </location>
</feature>
<dbReference type="VEuPathDB" id="VectorBase:SSCA001152"/>
<dbReference type="EMBL" id="JXLN01005495">
    <property type="protein sequence ID" value="KPM03621.1"/>
    <property type="molecule type" value="Genomic_DNA"/>
</dbReference>
<dbReference type="OrthoDB" id="272624at2759"/>
<dbReference type="InterPro" id="IPR039467">
    <property type="entry name" value="TFIIIB_B''_Myb"/>
</dbReference>
<accession>A0A131ZY65</accession>
<feature type="region of interest" description="Disordered" evidence="1">
    <location>
        <begin position="126"/>
        <end position="145"/>
    </location>
</feature>
<evidence type="ECO:0000259" key="2">
    <source>
        <dbReference type="Pfam" id="PF15963"/>
    </source>
</evidence>
<dbReference type="GO" id="GO:0070898">
    <property type="term" value="P:RNA polymerase III preinitiation complex assembly"/>
    <property type="evidence" value="ECO:0007669"/>
    <property type="project" value="TreeGrafter"/>
</dbReference>
<dbReference type="GO" id="GO:0000126">
    <property type="term" value="C:transcription factor TFIIIB complex"/>
    <property type="evidence" value="ECO:0007669"/>
    <property type="project" value="TreeGrafter"/>
</dbReference>
<dbReference type="Proteomes" id="UP000616769">
    <property type="component" value="Unassembled WGS sequence"/>
</dbReference>
<keyword evidence="6" id="KW-1185">Reference proteome</keyword>
<evidence type="ECO:0000313" key="7">
    <source>
        <dbReference type="Proteomes" id="UP000616769"/>
    </source>
</evidence>
<sequence length="350" mass="40067">MSESISDLLQDGDSLIETPRISIESREEISKENVPKSILTNVSADVVFDEDSQNEFVDEQLLSPGKYTDDSTNQAEDFSKKSDNFESNLVNYYSITDHDLPEFSSLANKQIDRISINLAEKPIKKRRRTVNKMSQDPEKLPLRDLLFYNPPETVFQKENRELYEENSESKSKILRRHSVESSTSDKGKINVSSENNQGGDKSPSSEQNDKGSTSPSSTNQVLTIDESGNIVFENPEQTSSTVSTTSRPEVKMKSLTTYNSFKRNERSKNLWNAEETGTFYTALEIVGTDFTLMEAVFFKDKGRNRKQLKQKFKREEKINRAYIDEILYKSLRNRSRIRLDTELKNANAET</sequence>
<proteinExistence type="predicted"/>
<feature type="domain" description="Transcription factor TFIIIB component B'' Myb" evidence="2">
    <location>
        <begin position="261"/>
        <end position="332"/>
    </location>
</feature>
<feature type="compositionally biased region" description="Basic and acidic residues" evidence="1">
    <location>
        <begin position="158"/>
        <end position="188"/>
    </location>
</feature>
<reference evidence="4 7" key="1">
    <citation type="journal article" date="2015" name="Parasit. Vectors">
        <title>Draft genome of the scabies mite.</title>
        <authorList>
            <person name="Rider S.D.Jr."/>
            <person name="Morgan M.S."/>
            <person name="Arlian L.G."/>
        </authorList>
    </citation>
    <scope>NUCLEOTIDE SEQUENCE [LARGE SCALE GENOMIC DNA]</scope>
    <source>
        <strain evidence="4">Arlian Lab</strain>
    </source>
</reference>
<feature type="compositionally biased region" description="Polar residues" evidence="1">
    <location>
        <begin position="235"/>
        <end position="247"/>
    </location>
</feature>
<dbReference type="GO" id="GO:0001156">
    <property type="term" value="F:TFIIIC-class transcription factor complex binding"/>
    <property type="evidence" value="ECO:0007669"/>
    <property type="project" value="TreeGrafter"/>
</dbReference>
<evidence type="ECO:0000313" key="4">
    <source>
        <dbReference type="EMBL" id="KPM03621.1"/>
    </source>
</evidence>
<feature type="region of interest" description="Disordered" evidence="1">
    <location>
        <begin position="158"/>
        <end position="248"/>
    </location>
</feature>
<reference evidence="5" key="4">
    <citation type="submission" date="2022-06" db="UniProtKB">
        <authorList>
            <consortium name="EnsemblMetazoa"/>
        </authorList>
    </citation>
    <scope>IDENTIFICATION</scope>
</reference>
<dbReference type="Pfam" id="PF15963">
    <property type="entry name" value="Myb_DNA-bind_7"/>
    <property type="match status" value="1"/>
</dbReference>
<reference evidence="6" key="2">
    <citation type="journal article" date="2020" name="PLoS Negl. Trop. Dis.">
        <title>High-quality nuclear genome for Sarcoptes scabiei-A critical resource for a neglected parasite.</title>
        <authorList>
            <person name="Korhonen P.K."/>
            <person name="Gasser R.B."/>
            <person name="Ma G."/>
            <person name="Wang T."/>
            <person name="Stroehlein A.J."/>
            <person name="Young N.D."/>
            <person name="Ang C.S."/>
            <person name="Fernando D.D."/>
            <person name="Lu H.C."/>
            <person name="Taylor S."/>
            <person name="Reynolds S.L."/>
            <person name="Mofiz E."/>
            <person name="Najaraj S.H."/>
            <person name="Gowda H."/>
            <person name="Madugundu A."/>
            <person name="Renuse S."/>
            <person name="Holt D."/>
            <person name="Pandey A."/>
            <person name="Papenfuss A.T."/>
            <person name="Fischer K."/>
        </authorList>
    </citation>
    <scope>NUCLEOTIDE SEQUENCE [LARGE SCALE GENOMIC DNA]</scope>
</reference>
<evidence type="ECO:0000313" key="5">
    <source>
        <dbReference type="EnsemblMetazoa" id="KAF7495046.1"/>
    </source>
</evidence>
<dbReference type="EnsemblMetazoa" id="SSS_328s_mrna">
    <property type="protein sequence ID" value="KAF7495046.1"/>
    <property type="gene ID" value="SSS_328"/>
</dbReference>
<name>A0A131ZY65_SARSC</name>
<dbReference type="PANTHER" id="PTHR22929">
    <property type="entry name" value="RNA POLYMERASE III TRANSCRIPTION INITIATION FACTOR B"/>
    <property type="match status" value="1"/>
</dbReference>
<dbReference type="PANTHER" id="PTHR22929:SF0">
    <property type="entry name" value="TRANSCRIPTION FACTOR TFIIIB COMPONENT B'' HOMOLOG"/>
    <property type="match status" value="1"/>
</dbReference>
<evidence type="ECO:0000256" key="1">
    <source>
        <dbReference type="SAM" id="MobiDB-lite"/>
    </source>
</evidence>
<protein>
    <submittedName>
        <fullName evidence="3">Transcription factor TFIIIB component B'' -like protein</fullName>
    </submittedName>
</protein>
<reference evidence="3" key="3">
    <citation type="submission" date="2020-01" db="EMBL/GenBank/DDBJ databases">
        <authorList>
            <person name="Korhonen P.K.K."/>
            <person name="Guangxu M.G."/>
            <person name="Wang T.W."/>
            <person name="Stroehlein A.J.S."/>
            <person name="Young N.D."/>
            <person name="Ang C.-S.A."/>
            <person name="Fernando D.W.F."/>
            <person name="Lu H.L."/>
            <person name="Taylor S.T."/>
            <person name="Ehtesham M.E.M."/>
            <person name="Najaraj S.H.N."/>
            <person name="Harsha G.H.G."/>
            <person name="Madugundu A.M."/>
            <person name="Renuse S.R."/>
            <person name="Holt D.H."/>
            <person name="Pandey A.P."/>
            <person name="Papenfuss A.P."/>
            <person name="Gasser R.B.G."/>
            <person name="Fischer K.F."/>
        </authorList>
    </citation>
    <scope>NUCLEOTIDE SEQUENCE</scope>
    <source>
        <strain evidence="3">SSS_KF_BRIS2020</strain>
    </source>
</reference>
<dbReference type="EMBL" id="WVUK01000050">
    <property type="protein sequence ID" value="KAF7495046.1"/>
    <property type="molecule type" value="Genomic_DNA"/>
</dbReference>